<organism evidence="4 5">
    <name type="scientific">Streptomyces chengmaiensis</name>
    <dbReference type="NCBI Taxonomy" id="3040919"/>
    <lineage>
        <taxon>Bacteria</taxon>
        <taxon>Bacillati</taxon>
        <taxon>Actinomycetota</taxon>
        <taxon>Actinomycetes</taxon>
        <taxon>Kitasatosporales</taxon>
        <taxon>Streptomycetaceae</taxon>
        <taxon>Streptomyces</taxon>
    </lineage>
</organism>
<comment type="caution">
    <text evidence="4">The sequence shown here is derived from an EMBL/GenBank/DDBJ whole genome shotgun (WGS) entry which is preliminary data.</text>
</comment>
<feature type="chain" id="PRO_5047177252" evidence="2">
    <location>
        <begin position="33"/>
        <end position="827"/>
    </location>
</feature>
<feature type="compositionally biased region" description="Polar residues" evidence="1">
    <location>
        <begin position="107"/>
        <end position="126"/>
    </location>
</feature>
<evidence type="ECO:0000256" key="2">
    <source>
        <dbReference type="SAM" id="SignalP"/>
    </source>
</evidence>
<dbReference type="SMART" id="SM00458">
    <property type="entry name" value="RICIN"/>
    <property type="match status" value="2"/>
</dbReference>
<sequence length="827" mass="86480">MHAPRSRLAGALATAALVFTGVSTLATPTASADSTAASYTVTVGAKGSWTRPDDTPASPYIDKDGTFYYQQAHALYGTNNPRKWTFYTGTDFDSANRSGAISDAVNPANSADRNNDTTWRCNNSPTGVEATPAPAGSGYAHRNYCDLTGMWVDPDTGDWYGLVHNEFTPQPFADGIHYDGIDYAVSTDQGRTWTIKDHVITSPYSTKRGDTTAFPQQTYHYGTGDPRLFADTASGYFYAFYGSRIVNKGGGWAAFYGHVARSPISAKMAPDSWRKWYNGAWTEPGVGGRESNMVPVGSGSITGYTPPSKEYNPANSGTVSEQVAAGLTPPTSPLFVMDITYNAHLGLYIGQPQAVDQSGNASQEIYATDNLTTQKWFRLGDTGSYKNASWYRWFLDSANKTSSGIVGKDFRSYCSFGCSNNTSAEYINLKIDTTAPAAPVDTAKTYRIANGNGRVLAQASGSSATTSLTSTSGSGLEAWTFASNGDGSYRIANASTGQLLGVGATATSTRAWGTKPTVTNPGSAGPTVGQQWFVIPGASPSDDSPTGTYKIVNRYSGLVIGLSANSSRLAETTPTRTWTNSTGNAVGGARTAGEQTLTLTPTGEAPETVSVNHPGNQSGTVNKAVSLQLDASNSANKPLTFSATGLPAGLSISSSGLVTGTPTTAGSSNVTVTATSGSASGTVTFTWSVSPLLNGVRTLTSAGKALDNPGSSTTAGTQLITWSPNGGANQNWTFTQQTDGTYVLKNNQSGLCVDVNSASTSADAKIIQWTCTGAANQRWTLTLQANGTYTVASAASGLLLTTASSTDGALVTQQPDTGTSLQRWTIN</sequence>
<keyword evidence="2" id="KW-0732">Signal</keyword>
<dbReference type="Gene3D" id="2.80.10.50">
    <property type="match status" value="2"/>
</dbReference>
<dbReference type="SUPFAM" id="SSF49313">
    <property type="entry name" value="Cadherin-like"/>
    <property type="match status" value="1"/>
</dbReference>
<dbReference type="InterPro" id="IPR000772">
    <property type="entry name" value="Ricin_B_lectin"/>
</dbReference>
<evidence type="ECO:0000259" key="3">
    <source>
        <dbReference type="SMART" id="SM00458"/>
    </source>
</evidence>
<name>A0ABT6HZI1_9ACTN</name>
<feature type="region of interest" description="Disordered" evidence="1">
    <location>
        <begin position="103"/>
        <end position="134"/>
    </location>
</feature>
<dbReference type="CDD" id="cd00161">
    <property type="entry name" value="beta-trefoil_Ricin-like"/>
    <property type="match status" value="2"/>
</dbReference>
<gene>
    <name evidence="4" type="ORF">QCN29_36440</name>
</gene>
<dbReference type="Gene3D" id="2.60.40.10">
    <property type="entry name" value="Immunoglobulins"/>
    <property type="match status" value="1"/>
</dbReference>
<dbReference type="RefSeq" id="WP_279933543.1">
    <property type="nucleotide sequence ID" value="NZ_JARWBG010000114.1"/>
</dbReference>
<feature type="domain" description="Ricin B lectin" evidence="3">
    <location>
        <begin position="694"/>
        <end position="827"/>
    </location>
</feature>
<dbReference type="Pfam" id="PF14200">
    <property type="entry name" value="RicinB_lectin_2"/>
    <property type="match status" value="2"/>
</dbReference>
<feature type="domain" description="Ricin B lectin" evidence="3">
    <location>
        <begin position="442"/>
        <end position="590"/>
    </location>
</feature>
<evidence type="ECO:0000313" key="5">
    <source>
        <dbReference type="Proteomes" id="UP001223144"/>
    </source>
</evidence>
<feature type="signal peptide" evidence="2">
    <location>
        <begin position="1"/>
        <end position="32"/>
    </location>
</feature>
<dbReference type="SUPFAM" id="SSF50370">
    <property type="entry name" value="Ricin B-like lectins"/>
    <property type="match status" value="2"/>
</dbReference>
<dbReference type="EMBL" id="JARWBG010000114">
    <property type="protein sequence ID" value="MDH2394124.1"/>
    <property type="molecule type" value="Genomic_DNA"/>
</dbReference>
<dbReference type="InterPro" id="IPR035992">
    <property type="entry name" value="Ricin_B-like_lectins"/>
</dbReference>
<dbReference type="PROSITE" id="PS50231">
    <property type="entry name" value="RICIN_B_LECTIN"/>
    <property type="match status" value="1"/>
</dbReference>
<dbReference type="Proteomes" id="UP001223144">
    <property type="component" value="Unassembled WGS sequence"/>
</dbReference>
<accession>A0ABT6HZI1</accession>
<proteinExistence type="predicted"/>
<reference evidence="4 5" key="1">
    <citation type="submission" date="2023-04" db="EMBL/GenBank/DDBJ databases">
        <title>Streptomyces chengmaiensis sp. nov. isolated from the stem of mangrove plant in Hainan.</title>
        <authorList>
            <person name="Huang X."/>
            <person name="Zhou S."/>
            <person name="Chu X."/>
            <person name="Xie Y."/>
            <person name="Lin Y."/>
        </authorList>
    </citation>
    <scope>NUCLEOTIDE SEQUENCE [LARGE SCALE GENOMIC DNA]</scope>
    <source>
        <strain evidence="4 5">HNM0663</strain>
    </source>
</reference>
<protein>
    <submittedName>
        <fullName evidence="4">RICIN domain-containing protein</fullName>
    </submittedName>
</protein>
<keyword evidence="5" id="KW-1185">Reference proteome</keyword>
<dbReference type="InterPro" id="IPR015919">
    <property type="entry name" value="Cadherin-like_sf"/>
</dbReference>
<dbReference type="InterPro" id="IPR013783">
    <property type="entry name" value="Ig-like_fold"/>
</dbReference>
<evidence type="ECO:0000256" key="1">
    <source>
        <dbReference type="SAM" id="MobiDB-lite"/>
    </source>
</evidence>
<evidence type="ECO:0000313" key="4">
    <source>
        <dbReference type="EMBL" id="MDH2394124.1"/>
    </source>
</evidence>